<evidence type="ECO:0000313" key="2">
    <source>
        <dbReference type="EMBL" id="MCH7396464.1"/>
    </source>
</evidence>
<protein>
    <submittedName>
        <fullName evidence="2">DinB family protein</fullName>
    </submittedName>
</protein>
<keyword evidence="3" id="KW-1185">Reference proteome</keyword>
<proteinExistence type="predicted"/>
<evidence type="ECO:0000313" key="3">
    <source>
        <dbReference type="Proteomes" id="UP001165488"/>
    </source>
</evidence>
<name>A0ABS9UIN1_9BACT</name>
<gene>
    <name evidence="2" type="ORF">MM236_00630</name>
</gene>
<dbReference type="Proteomes" id="UP001165488">
    <property type="component" value="Unassembled WGS sequence"/>
</dbReference>
<evidence type="ECO:0000259" key="1">
    <source>
        <dbReference type="Pfam" id="PF12867"/>
    </source>
</evidence>
<comment type="caution">
    <text evidence="2">The sequence shown here is derived from an EMBL/GenBank/DDBJ whole genome shotgun (WGS) entry which is preliminary data.</text>
</comment>
<dbReference type="InterPro" id="IPR024775">
    <property type="entry name" value="DinB-like"/>
</dbReference>
<sequence>MAQNYFESQYPHVWERAIEYTLEVAKAMPEENYNFKPEAEAMTFGGQMLHIVDNISFLTKLVSGNTITFYDRSKSEELSKSQILDILTNANAYVGKLIAEISENDRNAAIEFRNVEMSKENIFYLLRDHQVHHRGQCIIYLRIAGVKAPPYVGW</sequence>
<feature type="domain" description="DinB-like" evidence="1">
    <location>
        <begin position="14"/>
        <end position="137"/>
    </location>
</feature>
<dbReference type="InterPro" id="IPR034660">
    <property type="entry name" value="DinB/YfiT-like"/>
</dbReference>
<organism evidence="2 3">
    <name type="scientific">Belliella calami</name>
    <dbReference type="NCBI Taxonomy" id="2923436"/>
    <lineage>
        <taxon>Bacteria</taxon>
        <taxon>Pseudomonadati</taxon>
        <taxon>Bacteroidota</taxon>
        <taxon>Cytophagia</taxon>
        <taxon>Cytophagales</taxon>
        <taxon>Cyclobacteriaceae</taxon>
        <taxon>Belliella</taxon>
    </lineage>
</organism>
<dbReference type="EMBL" id="JAKZGS010000001">
    <property type="protein sequence ID" value="MCH7396464.1"/>
    <property type="molecule type" value="Genomic_DNA"/>
</dbReference>
<dbReference type="Gene3D" id="1.20.120.450">
    <property type="entry name" value="dinb family like domain"/>
    <property type="match status" value="1"/>
</dbReference>
<dbReference type="RefSeq" id="WP_241272985.1">
    <property type="nucleotide sequence ID" value="NZ_JAKZGS010000001.1"/>
</dbReference>
<reference evidence="2" key="1">
    <citation type="submission" date="2022-03" db="EMBL/GenBank/DDBJ databases">
        <title>De novo assembled genomes of Belliella spp. (Cyclobacteriaceae) strains.</title>
        <authorList>
            <person name="Szabo A."/>
            <person name="Korponai K."/>
            <person name="Felfoldi T."/>
        </authorList>
    </citation>
    <scope>NUCLEOTIDE SEQUENCE</scope>
    <source>
        <strain evidence="2">DSM 107340</strain>
    </source>
</reference>
<dbReference type="Pfam" id="PF12867">
    <property type="entry name" value="DinB_2"/>
    <property type="match status" value="1"/>
</dbReference>
<dbReference type="SUPFAM" id="SSF109854">
    <property type="entry name" value="DinB/YfiT-like putative metalloenzymes"/>
    <property type="match status" value="1"/>
</dbReference>
<accession>A0ABS9UIN1</accession>